<dbReference type="EMBL" id="KN818468">
    <property type="protein sequence ID" value="KIL55839.1"/>
    <property type="molecule type" value="Genomic_DNA"/>
</dbReference>
<name>A0A0C2SPA5_AMAMK</name>
<proteinExistence type="predicted"/>
<evidence type="ECO:0000256" key="1">
    <source>
        <dbReference type="SAM" id="MobiDB-lite"/>
    </source>
</evidence>
<feature type="compositionally biased region" description="Low complexity" evidence="1">
    <location>
        <begin position="103"/>
        <end position="113"/>
    </location>
</feature>
<reference evidence="2 3" key="1">
    <citation type="submission" date="2014-04" db="EMBL/GenBank/DDBJ databases">
        <title>Evolutionary Origins and Diversification of the Mycorrhizal Mutualists.</title>
        <authorList>
            <consortium name="DOE Joint Genome Institute"/>
            <consortium name="Mycorrhizal Genomics Consortium"/>
            <person name="Kohler A."/>
            <person name="Kuo A."/>
            <person name="Nagy L.G."/>
            <person name="Floudas D."/>
            <person name="Copeland A."/>
            <person name="Barry K.W."/>
            <person name="Cichocki N."/>
            <person name="Veneault-Fourrey C."/>
            <person name="LaButti K."/>
            <person name="Lindquist E.A."/>
            <person name="Lipzen A."/>
            <person name="Lundell T."/>
            <person name="Morin E."/>
            <person name="Murat C."/>
            <person name="Riley R."/>
            <person name="Ohm R."/>
            <person name="Sun H."/>
            <person name="Tunlid A."/>
            <person name="Henrissat B."/>
            <person name="Grigoriev I.V."/>
            <person name="Hibbett D.S."/>
            <person name="Martin F."/>
        </authorList>
    </citation>
    <scope>NUCLEOTIDE SEQUENCE [LARGE SCALE GENOMIC DNA]</scope>
    <source>
        <strain evidence="2 3">Koide BX008</strain>
    </source>
</reference>
<organism evidence="2 3">
    <name type="scientific">Amanita muscaria (strain Koide BX008)</name>
    <dbReference type="NCBI Taxonomy" id="946122"/>
    <lineage>
        <taxon>Eukaryota</taxon>
        <taxon>Fungi</taxon>
        <taxon>Dikarya</taxon>
        <taxon>Basidiomycota</taxon>
        <taxon>Agaricomycotina</taxon>
        <taxon>Agaricomycetes</taxon>
        <taxon>Agaricomycetidae</taxon>
        <taxon>Agaricales</taxon>
        <taxon>Pluteineae</taxon>
        <taxon>Amanitaceae</taxon>
        <taxon>Amanita</taxon>
    </lineage>
</organism>
<evidence type="ECO:0000313" key="2">
    <source>
        <dbReference type="EMBL" id="KIL55839.1"/>
    </source>
</evidence>
<feature type="region of interest" description="Disordered" evidence="1">
    <location>
        <begin position="93"/>
        <end position="113"/>
    </location>
</feature>
<gene>
    <name evidence="2" type="ORF">M378DRAFT_17582</name>
</gene>
<keyword evidence="3" id="KW-1185">Reference proteome</keyword>
<sequence length="143" mass="15762">MPQATQHWLPSQRVHVVYNAADEQLIPIQGNHSIATCPWRSEERNDIAFEHYDPSSPDLGFGFQSQFPFSGHEPPKAGNFPWPWFIPSNGAADLPTPWPITDSSPQSPASSSSLSAETGILSLVMVKVYCLRPAEQRAPRPGP</sequence>
<dbReference type="InParanoid" id="A0A0C2SPA5"/>
<accession>A0A0C2SPA5</accession>
<dbReference type="Proteomes" id="UP000054549">
    <property type="component" value="Unassembled WGS sequence"/>
</dbReference>
<dbReference type="AlphaFoldDB" id="A0A0C2SPA5"/>
<evidence type="ECO:0000313" key="3">
    <source>
        <dbReference type="Proteomes" id="UP000054549"/>
    </source>
</evidence>
<dbReference type="HOGENOM" id="CLU_1805688_0_0_1"/>
<protein>
    <submittedName>
        <fullName evidence="2">Uncharacterized protein</fullName>
    </submittedName>
</protein>